<organism evidence="1 2">
    <name type="scientific">Clostridium facile</name>
    <dbReference type="NCBI Taxonomy" id="2763035"/>
    <lineage>
        <taxon>Bacteria</taxon>
        <taxon>Bacillati</taxon>
        <taxon>Bacillota</taxon>
        <taxon>Clostridia</taxon>
        <taxon>Eubacteriales</taxon>
        <taxon>Clostridiaceae</taxon>
        <taxon>Clostridium</taxon>
    </lineage>
</organism>
<sequence>MDILKVSSRSVPNSVAGAIAGVIREKGAVEIQAVGAGATNQAVKSIAIARGYLAPTGVDLVCIPAFGNVEIDGVERTAIKMIVEPR</sequence>
<keyword evidence="2" id="KW-1185">Reference proteome</keyword>
<evidence type="ECO:0000313" key="2">
    <source>
        <dbReference type="Proteomes" id="UP000649151"/>
    </source>
</evidence>
<dbReference type="InterPro" id="IPR036882">
    <property type="entry name" value="Alba-like_dom_sf"/>
</dbReference>
<dbReference type="InterPro" id="IPR007347">
    <property type="entry name" value="SpoVS"/>
</dbReference>
<dbReference type="Pfam" id="PF04232">
    <property type="entry name" value="SpoVS"/>
    <property type="match status" value="1"/>
</dbReference>
<comment type="caution">
    <text evidence="1">The sequence shown here is derived from an EMBL/GenBank/DDBJ whole genome shotgun (WGS) entry which is preliminary data.</text>
</comment>
<protein>
    <submittedName>
        <fullName evidence="1">Stage V sporulation protein S</fullName>
    </submittedName>
</protein>
<dbReference type="RefSeq" id="WP_069987638.1">
    <property type="nucleotide sequence ID" value="NZ_JACOQK010000001.1"/>
</dbReference>
<dbReference type="PANTHER" id="PTHR35331">
    <property type="entry name" value="STAGE V SPORULATION PROTEIN S"/>
    <property type="match status" value="1"/>
</dbReference>
<dbReference type="Gene3D" id="3.30.110.20">
    <property type="entry name" value="Alba-like domain"/>
    <property type="match status" value="1"/>
</dbReference>
<dbReference type="PANTHER" id="PTHR35331:SF1">
    <property type="entry name" value="STAGE V SPORULATION PROTEIN S"/>
    <property type="match status" value="1"/>
</dbReference>
<proteinExistence type="predicted"/>
<accession>A0ABR7ISI0</accession>
<dbReference type="EMBL" id="JACOQK010000001">
    <property type="protein sequence ID" value="MBC5788100.1"/>
    <property type="molecule type" value="Genomic_DNA"/>
</dbReference>
<reference evidence="1 2" key="1">
    <citation type="submission" date="2020-08" db="EMBL/GenBank/DDBJ databases">
        <title>Genome public.</title>
        <authorList>
            <person name="Liu C."/>
            <person name="Sun Q."/>
        </authorList>
    </citation>
    <scope>NUCLEOTIDE SEQUENCE [LARGE SCALE GENOMIC DNA]</scope>
    <source>
        <strain evidence="1 2">NSJ-27</strain>
    </source>
</reference>
<dbReference type="Proteomes" id="UP000649151">
    <property type="component" value="Unassembled WGS sequence"/>
</dbReference>
<evidence type="ECO:0000313" key="1">
    <source>
        <dbReference type="EMBL" id="MBC5788100.1"/>
    </source>
</evidence>
<gene>
    <name evidence="1" type="ORF">H8Z77_08730</name>
</gene>
<name>A0ABR7ISI0_9CLOT</name>